<evidence type="ECO:0000313" key="4">
    <source>
        <dbReference type="Proteomes" id="UP001221208"/>
    </source>
</evidence>
<proteinExistence type="predicted"/>
<dbReference type="PANTHER" id="PTHR12147">
    <property type="entry name" value="METALLOPEPTIDASE M28 FAMILY MEMBER"/>
    <property type="match status" value="1"/>
</dbReference>
<dbReference type="EMBL" id="JAQQXR010000007">
    <property type="protein sequence ID" value="MDC8759480.1"/>
    <property type="molecule type" value="Genomic_DNA"/>
</dbReference>
<dbReference type="Pfam" id="PF04389">
    <property type="entry name" value="Peptidase_M28"/>
    <property type="match status" value="1"/>
</dbReference>
<dbReference type="PANTHER" id="PTHR12147:SF26">
    <property type="entry name" value="PEPTIDASE M28 DOMAIN-CONTAINING PROTEIN"/>
    <property type="match status" value="1"/>
</dbReference>
<comment type="caution">
    <text evidence="3">The sequence shown here is derived from an EMBL/GenBank/DDBJ whole genome shotgun (WGS) entry which is preliminary data.</text>
</comment>
<accession>A0ABT5K460</accession>
<dbReference type="RefSeq" id="WP_273672666.1">
    <property type="nucleotide sequence ID" value="NZ_JAQQXR010000007.1"/>
</dbReference>
<protein>
    <submittedName>
        <fullName evidence="3">M28 family peptidase</fullName>
    </submittedName>
</protein>
<keyword evidence="1" id="KW-0732">Signal</keyword>
<dbReference type="Gene3D" id="3.40.630.10">
    <property type="entry name" value="Zn peptidases"/>
    <property type="match status" value="1"/>
</dbReference>
<evidence type="ECO:0000259" key="2">
    <source>
        <dbReference type="Pfam" id="PF04389"/>
    </source>
</evidence>
<organism evidence="3 4">
    <name type="scientific">Janthinobacterium fluminis</name>
    <dbReference type="NCBI Taxonomy" id="2987524"/>
    <lineage>
        <taxon>Bacteria</taxon>
        <taxon>Pseudomonadati</taxon>
        <taxon>Pseudomonadota</taxon>
        <taxon>Betaproteobacteria</taxon>
        <taxon>Burkholderiales</taxon>
        <taxon>Oxalobacteraceae</taxon>
        <taxon>Janthinobacterium</taxon>
    </lineage>
</organism>
<keyword evidence="4" id="KW-1185">Reference proteome</keyword>
<evidence type="ECO:0000256" key="1">
    <source>
        <dbReference type="SAM" id="SignalP"/>
    </source>
</evidence>
<feature type="domain" description="Peptidase M28" evidence="2">
    <location>
        <begin position="125"/>
        <end position="326"/>
    </location>
</feature>
<reference evidence="3 4" key="1">
    <citation type="submission" date="2022-10" db="EMBL/GenBank/DDBJ databases">
        <title>Janthinobacterium sp. hw3 Genome sequencing.</title>
        <authorList>
            <person name="Park S."/>
        </authorList>
    </citation>
    <scope>NUCLEOTIDE SEQUENCE [LARGE SCALE GENOMIC DNA]</scope>
    <source>
        <strain evidence="4">hw3</strain>
    </source>
</reference>
<dbReference type="SUPFAM" id="SSF53187">
    <property type="entry name" value="Zn-dependent exopeptidases"/>
    <property type="match status" value="1"/>
</dbReference>
<feature type="signal peptide" evidence="1">
    <location>
        <begin position="1"/>
        <end position="22"/>
    </location>
</feature>
<dbReference type="InterPro" id="IPR007484">
    <property type="entry name" value="Peptidase_M28"/>
</dbReference>
<feature type="chain" id="PRO_5047294998" evidence="1">
    <location>
        <begin position="23"/>
        <end position="340"/>
    </location>
</feature>
<evidence type="ECO:0000313" key="3">
    <source>
        <dbReference type="EMBL" id="MDC8759480.1"/>
    </source>
</evidence>
<sequence>MKKILLSMILAAGASALYLALAQSAEEARMARPLPGAARDAGGPVERSVLLDDVRTLASDAFEGRRTGTAGSHRARAYLRERFGAIGLLPFGADYLQPFAFSTRSVANLFTPGRPYRTAYADAANIVGYIRGSAAPQRYLVVSAHYDHLGVRGGKLYPGADDNASGVAAMLAIASYFKAHPPRHSVLFAAFDAEELGLQGARAFVAAPPVPRAQLRANLNLDMLAHNDSNEIFVAGTYPWPALKPLLAQAAARSSVRVLLGHDRPLLAAGLVESWNDSSDHAPFNEAGIPFLYFGVADHADYHAPSDTYAHINAAFFVRVSNLLVDVAARMERELDSISP</sequence>
<dbReference type="Proteomes" id="UP001221208">
    <property type="component" value="Unassembled WGS sequence"/>
</dbReference>
<gene>
    <name evidence="3" type="ORF">OIK44_18000</name>
</gene>
<dbReference type="InterPro" id="IPR045175">
    <property type="entry name" value="M28_fam"/>
</dbReference>
<name>A0ABT5K460_9BURK</name>